<dbReference type="AlphaFoldDB" id="A0AAD1SG08"/>
<accession>A0AAD1SG08</accession>
<sequence>MEAYYNQLKHNTLKDLLEVRGGSGSNKTKRCIVSELMELDRESVAAATPAARAEESEVDREIREWLALFGPNPEPEIILCIIDSANENANKQR</sequence>
<dbReference type="EMBL" id="OW240917">
    <property type="protein sequence ID" value="CAH2300859.1"/>
    <property type="molecule type" value="Genomic_DNA"/>
</dbReference>
<reference evidence="1" key="1">
    <citation type="submission" date="2022-03" db="EMBL/GenBank/DDBJ databases">
        <authorList>
            <person name="Alioto T."/>
            <person name="Alioto T."/>
            <person name="Gomez Garrido J."/>
        </authorList>
    </citation>
    <scope>NUCLEOTIDE SEQUENCE</scope>
</reference>
<proteinExistence type="predicted"/>
<evidence type="ECO:0000313" key="2">
    <source>
        <dbReference type="Proteomes" id="UP001295444"/>
    </source>
</evidence>
<feature type="non-terminal residue" evidence="1">
    <location>
        <position position="93"/>
    </location>
</feature>
<name>A0AAD1SG08_PELCU</name>
<organism evidence="1 2">
    <name type="scientific">Pelobates cultripes</name>
    <name type="common">Western spadefoot toad</name>
    <dbReference type="NCBI Taxonomy" id="61616"/>
    <lineage>
        <taxon>Eukaryota</taxon>
        <taxon>Metazoa</taxon>
        <taxon>Chordata</taxon>
        <taxon>Craniata</taxon>
        <taxon>Vertebrata</taxon>
        <taxon>Euteleostomi</taxon>
        <taxon>Amphibia</taxon>
        <taxon>Batrachia</taxon>
        <taxon>Anura</taxon>
        <taxon>Pelobatoidea</taxon>
        <taxon>Pelobatidae</taxon>
        <taxon>Pelobates</taxon>
    </lineage>
</organism>
<gene>
    <name evidence="1" type="ORF">PECUL_23A015535</name>
</gene>
<evidence type="ECO:0000313" key="1">
    <source>
        <dbReference type="EMBL" id="CAH2300859.1"/>
    </source>
</evidence>
<dbReference type="Proteomes" id="UP001295444">
    <property type="component" value="Chromosome 06"/>
</dbReference>
<keyword evidence="2" id="KW-1185">Reference proteome</keyword>
<protein>
    <submittedName>
        <fullName evidence="1">Uncharacterized protein</fullName>
    </submittedName>
</protein>